<protein>
    <submittedName>
        <fullName evidence="1">Uncharacterized protein</fullName>
    </submittedName>
</protein>
<dbReference type="EMBL" id="AMYB01000013">
    <property type="protein sequence ID" value="OAC97685.1"/>
    <property type="molecule type" value="Genomic_DNA"/>
</dbReference>
<evidence type="ECO:0000313" key="2">
    <source>
        <dbReference type="Proteomes" id="UP000077051"/>
    </source>
</evidence>
<organism evidence="1 2">
    <name type="scientific">Mucor lusitanicus CBS 277.49</name>
    <dbReference type="NCBI Taxonomy" id="747725"/>
    <lineage>
        <taxon>Eukaryota</taxon>
        <taxon>Fungi</taxon>
        <taxon>Fungi incertae sedis</taxon>
        <taxon>Mucoromycota</taxon>
        <taxon>Mucoromycotina</taxon>
        <taxon>Mucoromycetes</taxon>
        <taxon>Mucorales</taxon>
        <taxon>Mucorineae</taxon>
        <taxon>Mucoraceae</taxon>
        <taxon>Mucor</taxon>
    </lineage>
</organism>
<keyword evidence="2" id="KW-1185">Reference proteome</keyword>
<sequence length="102" mass="12509">MGVNQSYMYDPYWQQYFNNYGILGGASTPLYDVLQQYRWNNRNYYGGYYPNTSMYLNNVYNDPYTRQLMYLQQPYYTTPLQSQPLYQASNPYYYSPMPHYFY</sequence>
<evidence type="ECO:0000313" key="1">
    <source>
        <dbReference type="EMBL" id="OAC97685.1"/>
    </source>
</evidence>
<name>A0A168GH93_MUCCL</name>
<dbReference type="AlphaFoldDB" id="A0A168GH93"/>
<dbReference type="Proteomes" id="UP000077051">
    <property type="component" value="Unassembled WGS sequence"/>
</dbReference>
<reference evidence="1 2" key="1">
    <citation type="submission" date="2015-06" db="EMBL/GenBank/DDBJ databases">
        <title>Expansion of signal transduction pathways in fungi by whole-genome duplication.</title>
        <authorList>
            <consortium name="DOE Joint Genome Institute"/>
            <person name="Corrochano L.M."/>
            <person name="Kuo A."/>
            <person name="Marcet-Houben M."/>
            <person name="Polaino S."/>
            <person name="Salamov A."/>
            <person name="Villalobos J.M."/>
            <person name="Alvarez M.I."/>
            <person name="Avalos J."/>
            <person name="Benito E.P."/>
            <person name="Benoit I."/>
            <person name="Burger G."/>
            <person name="Camino L.P."/>
            <person name="Canovas D."/>
            <person name="Cerda-Olmedo E."/>
            <person name="Cheng J.-F."/>
            <person name="Dominguez A."/>
            <person name="Elias M."/>
            <person name="Eslava A.P."/>
            <person name="Glaser F."/>
            <person name="Grimwood J."/>
            <person name="Gutierrez G."/>
            <person name="Heitman J."/>
            <person name="Henrissat B."/>
            <person name="Iturriaga E.A."/>
            <person name="Lang B.F."/>
            <person name="Lavin J.L."/>
            <person name="Lee S."/>
            <person name="Li W."/>
            <person name="Lindquist E."/>
            <person name="Lopez-Garcia S."/>
            <person name="Luque E.M."/>
            <person name="Marcos A.T."/>
            <person name="Martin J."/>
            <person name="Mccluskey K."/>
            <person name="Medina H.R."/>
            <person name="Miralles-Duran A."/>
            <person name="Miyazaki A."/>
            <person name="Munoz-Torres E."/>
            <person name="Oguiza J.A."/>
            <person name="Ohm R."/>
            <person name="Olmedo M."/>
            <person name="Orejas M."/>
            <person name="Ortiz-Castellanos L."/>
            <person name="Pisabarro A.G."/>
            <person name="Rodriguez-Romero J."/>
            <person name="Ruiz-Herrera J."/>
            <person name="Ruiz-Vazquez R."/>
            <person name="Sanz C."/>
            <person name="Schackwitz W."/>
            <person name="Schmutz J."/>
            <person name="Shahriari M."/>
            <person name="Shelest E."/>
            <person name="Silva-Franco F."/>
            <person name="Soanes D."/>
            <person name="Syed K."/>
            <person name="Tagua V.G."/>
            <person name="Talbot N.J."/>
            <person name="Thon M."/>
            <person name="De Vries R.P."/>
            <person name="Wiebenga A."/>
            <person name="Yadav J.S."/>
            <person name="Braun E.L."/>
            <person name="Baker S."/>
            <person name="Garre V."/>
            <person name="Horwitz B."/>
            <person name="Torres-Martinez S."/>
            <person name="Idnurm A."/>
            <person name="Herrera-Estrella A."/>
            <person name="Gabaldon T."/>
            <person name="Grigoriev I.V."/>
        </authorList>
    </citation>
    <scope>NUCLEOTIDE SEQUENCE [LARGE SCALE GENOMIC DNA]</scope>
    <source>
        <strain evidence="1 2">CBS 277.49</strain>
    </source>
</reference>
<dbReference type="VEuPathDB" id="FungiDB:MUCCIDRAFT_116171"/>
<dbReference type="OrthoDB" id="2263207at2759"/>
<proteinExistence type="predicted"/>
<gene>
    <name evidence="1" type="ORF">MUCCIDRAFT_116171</name>
</gene>
<accession>A0A168GH93</accession>
<comment type="caution">
    <text evidence="1">The sequence shown here is derived from an EMBL/GenBank/DDBJ whole genome shotgun (WGS) entry which is preliminary data.</text>
</comment>